<comment type="caution">
    <text evidence="1">The sequence shown here is derived from an EMBL/GenBank/DDBJ whole genome shotgun (WGS) entry which is preliminary data.</text>
</comment>
<dbReference type="SUPFAM" id="SSF56784">
    <property type="entry name" value="HAD-like"/>
    <property type="match status" value="1"/>
</dbReference>
<gene>
    <name evidence="1" type="ORF">GCM10025780_03450</name>
</gene>
<dbReference type="Gene3D" id="3.40.50.1000">
    <property type="entry name" value="HAD superfamily/HAD-like"/>
    <property type="match status" value="1"/>
</dbReference>
<evidence type="ECO:0000313" key="2">
    <source>
        <dbReference type="Proteomes" id="UP001501295"/>
    </source>
</evidence>
<organism evidence="1 2">
    <name type="scientific">Frondihabitans cladoniiphilus</name>
    <dbReference type="NCBI Taxonomy" id="715785"/>
    <lineage>
        <taxon>Bacteria</taxon>
        <taxon>Bacillati</taxon>
        <taxon>Actinomycetota</taxon>
        <taxon>Actinomycetes</taxon>
        <taxon>Micrococcales</taxon>
        <taxon>Microbacteriaceae</taxon>
        <taxon>Frondihabitans</taxon>
    </lineage>
</organism>
<dbReference type="InterPro" id="IPR023214">
    <property type="entry name" value="HAD_sf"/>
</dbReference>
<dbReference type="Gene3D" id="1.10.150.240">
    <property type="entry name" value="Putative phosphatase, domain 2"/>
    <property type="match status" value="1"/>
</dbReference>
<dbReference type="PANTHER" id="PTHR43611:SF3">
    <property type="entry name" value="FLAVIN MONONUCLEOTIDE HYDROLASE 1, CHLOROPLATIC"/>
    <property type="match status" value="1"/>
</dbReference>
<dbReference type="PANTHER" id="PTHR43611">
    <property type="entry name" value="ALPHA-D-GLUCOSE 1-PHOSPHATE PHOSPHATASE"/>
    <property type="match status" value="1"/>
</dbReference>
<dbReference type="PRINTS" id="PR00413">
    <property type="entry name" value="HADHALOGNASE"/>
</dbReference>
<sequence length="207" mass="22737">MASLSIPGSTVVFDYGEVISRSPSAESRQALVDLAGVPAEPFWASYEAHRDALDDGSLGVVRYWKAIADDLVVTWSEALVHRLWVLDFTSWFDPEPGTLEVLHDLHEGGTRLALLSNAGYDFGGPFRYSPMGAFFERLFVSAELNDLKPRPSIYEHVLGELGIEPGEMVFVDNKRVNVEAAEALGIVGHVFTSPEELRLFLEALAAA</sequence>
<protein>
    <submittedName>
        <fullName evidence="1">HAD family phosphatase</fullName>
    </submittedName>
</protein>
<dbReference type="Proteomes" id="UP001501295">
    <property type="component" value="Unassembled WGS sequence"/>
</dbReference>
<proteinExistence type="predicted"/>
<dbReference type="InterPro" id="IPR006439">
    <property type="entry name" value="HAD-SF_hydro_IA"/>
</dbReference>
<name>A0ABP8VKF3_9MICO</name>
<dbReference type="Pfam" id="PF00702">
    <property type="entry name" value="Hydrolase"/>
    <property type="match status" value="1"/>
</dbReference>
<dbReference type="SFLD" id="SFLDS00003">
    <property type="entry name" value="Haloacid_Dehalogenase"/>
    <property type="match status" value="1"/>
</dbReference>
<evidence type="ECO:0000313" key="1">
    <source>
        <dbReference type="EMBL" id="GAA4665420.1"/>
    </source>
</evidence>
<accession>A0ABP8VKF3</accession>
<keyword evidence="2" id="KW-1185">Reference proteome</keyword>
<dbReference type="NCBIfam" id="TIGR01509">
    <property type="entry name" value="HAD-SF-IA-v3"/>
    <property type="match status" value="1"/>
</dbReference>
<dbReference type="InterPro" id="IPR023198">
    <property type="entry name" value="PGP-like_dom2"/>
</dbReference>
<reference evidence="2" key="1">
    <citation type="journal article" date="2019" name="Int. J. Syst. Evol. Microbiol.">
        <title>The Global Catalogue of Microorganisms (GCM) 10K type strain sequencing project: providing services to taxonomists for standard genome sequencing and annotation.</title>
        <authorList>
            <consortium name="The Broad Institute Genomics Platform"/>
            <consortium name="The Broad Institute Genome Sequencing Center for Infectious Disease"/>
            <person name="Wu L."/>
            <person name="Ma J."/>
        </authorList>
    </citation>
    <scope>NUCLEOTIDE SEQUENCE [LARGE SCALE GENOMIC DNA]</scope>
    <source>
        <strain evidence="2">JCM 18956</strain>
    </source>
</reference>
<dbReference type="RefSeq" id="WP_345372504.1">
    <property type="nucleotide sequence ID" value="NZ_BAABLM010000001.1"/>
</dbReference>
<dbReference type="InterPro" id="IPR036412">
    <property type="entry name" value="HAD-like_sf"/>
</dbReference>
<dbReference type="SFLD" id="SFLDG01129">
    <property type="entry name" value="C1.5:_HAD__Beta-PGM__Phosphata"/>
    <property type="match status" value="1"/>
</dbReference>
<dbReference type="EMBL" id="BAABLM010000001">
    <property type="protein sequence ID" value="GAA4665420.1"/>
    <property type="molecule type" value="Genomic_DNA"/>
</dbReference>